<organism evidence="6 7">
    <name type="scientific">Variovorax beijingensis</name>
    <dbReference type="NCBI Taxonomy" id="2496117"/>
    <lineage>
        <taxon>Bacteria</taxon>
        <taxon>Pseudomonadati</taxon>
        <taxon>Pseudomonadota</taxon>
        <taxon>Betaproteobacteria</taxon>
        <taxon>Burkholderiales</taxon>
        <taxon>Comamonadaceae</taxon>
        <taxon>Variovorax</taxon>
    </lineage>
</organism>
<accession>A0A561C335</accession>
<dbReference type="Gene3D" id="3.55.50.30">
    <property type="match status" value="1"/>
</dbReference>
<dbReference type="SMART" id="SM00965">
    <property type="entry name" value="STN"/>
    <property type="match status" value="1"/>
</dbReference>
<feature type="domain" description="Secretin/TonB short N-terminal" evidence="5">
    <location>
        <begin position="61"/>
        <end position="112"/>
    </location>
</feature>
<evidence type="ECO:0000256" key="4">
    <source>
        <dbReference type="SAM" id="SignalP"/>
    </source>
</evidence>
<dbReference type="GO" id="GO:0019867">
    <property type="term" value="C:outer membrane"/>
    <property type="evidence" value="ECO:0007669"/>
    <property type="project" value="InterPro"/>
</dbReference>
<feature type="chain" id="PRO_5022213273" description="Secretin/TonB short N-terminal domain-containing protein" evidence="4">
    <location>
        <begin position="37"/>
        <end position="122"/>
    </location>
</feature>
<proteinExistence type="predicted"/>
<name>A0A561C335_9BURK</name>
<evidence type="ECO:0000259" key="5">
    <source>
        <dbReference type="SMART" id="SM00965"/>
    </source>
</evidence>
<sequence length="122" mass="13200">MIPNWRQPPTLFALLKRTRLAPAAAAGLLLAGPAFAHVMEFDVKGGELRPALDAYIAQSGVQLIYKVEDIKDLSTRGFKGKIAADAALDRLLEGTRLRVRRGQDGAMVLIAPSPARAPVRIE</sequence>
<evidence type="ECO:0000256" key="3">
    <source>
        <dbReference type="ARBA" id="ARBA00023237"/>
    </source>
</evidence>
<keyword evidence="4" id="KW-0732">Signal</keyword>
<dbReference type="InterPro" id="IPR011662">
    <property type="entry name" value="Secretin/TonB_short_N"/>
</dbReference>
<evidence type="ECO:0000313" key="6">
    <source>
        <dbReference type="EMBL" id="TWD85611.1"/>
    </source>
</evidence>
<evidence type="ECO:0000256" key="1">
    <source>
        <dbReference type="ARBA" id="ARBA00022448"/>
    </source>
</evidence>
<dbReference type="Proteomes" id="UP000319722">
    <property type="component" value="Unassembled WGS sequence"/>
</dbReference>
<reference evidence="6 7" key="1">
    <citation type="submission" date="2019-06" db="EMBL/GenBank/DDBJ databases">
        <title>Sorghum-associated microbial communities from plants grown in Nebraska, USA.</title>
        <authorList>
            <person name="Schachtman D."/>
        </authorList>
    </citation>
    <scope>NUCLEOTIDE SEQUENCE [LARGE SCALE GENOMIC DNA]</scope>
    <source>
        <strain evidence="6 7">T529</strain>
    </source>
</reference>
<dbReference type="EMBL" id="VIVL01000005">
    <property type="protein sequence ID" value="TWD85611.1"/>
    <property type="molecule type" value="Genomic_DNA"/>
</dbReference>
<feature type="signal peptide" evidence="4">
    <location>
        <begin position="1"/>
        <end position="36"/>
    </location>
</feature>
<gene>
    <name evidence="6" type="ORF">FB547_105123</name>
</gene>
<evidence type="ECO:0000313" key="7">
    <source>
        <dbReference type="Proteomes" id="UP000319722"/>
    </source>
</evidence>
<keyword evidence="2" id="KW-0472">Membrane</keyword>
<keyword evidence="3" id="KW-0998">Cell outer membrane</keyword>
<keyword evidence="1" id="KW-0813">Transport</keyword>
<dbReference type="AlphaFoldDB" id="A0A561C335"/>
<protein>
    <recommendedName>
        <fullName evidence="5">Secretin/TonB short N-terminal domain-containing protein</fullName>
    </recommendedName>
</protein>
<evidence type="ECO:0000256" key="2">
    <source>
        <dbReference type="ARBA" id="ARBA00023136"/>
    </source>
</evidence>
<comment type="caution">
    <text evidence="6">The sequence shown here is derived from an EMBL/GenBank/DDBJ whole genome shotgun (WGS) entry which is preliminary data.</text>
</comment>